<feature type="compositionally biased region" description="Basic and acidic residues" evidence="1">
    <location>
        <begin position="48"/>
        <end position="61"/>
    </location>
</feature>
<reference evidence="2 3" key="1">
    <citation type="journal article" date="2019" name="Int. J. Syst. Evol. Microbiol.">
        <title>Streptomyces cyaneochromogenes sp. nov., a blue pigment-producing actinomycete from manganese-contaminated soil.</title>
        <authorList>
            <person name="Tang X."/>
            <person name="Zhao J."/>
            <person name="Li K."/>
            <person name="Chen Z."/>
            <person name="Sun Y."/>
            <person name="Gao J."/>
        </authorList>
    </citation>
    <scope>NUCLEOTIDE SEQUENCE [LARGE SCALE GENOMIC DNA]</scope>
    <source>
        <strain evidence="2 3">MK-45</strain>
    </source>
</reference>
<evidence type="ECO:0000256" key="1">
    <source>
        <dbReference type="SAM" id="MobiDB-lite"/>
    </source>
</evidence>
<dbReference type="KEGG" id="scya:EJ357_27980"/>
<protein>
    <submittedName>
        <fullName evidence="2">Uncharacterized protein</fullName>
    </submittedName>
</protein>
<evidence type="ECO:0000313" key="2">
    <source>
        <dbReference type="EMBL" id="AZQ36814.1"/>
    </source>
</evidence>
<dbReference type="AlphaFoldDB" id="A0A3S9MCB2"/>
<accession>A0A3S9MCB2</accession>
<feature type="region of interest" description="Disordered" evidence="1">
    <location>
        <begin position="32"/>
        <end position="69"/>
    </location>
</feature>
<sequence length="69" mass="7473">MSASENKVQQRPHVVAGLSMRDLLAAGAAANLISTPPRVPEPAANRPSAEHGHREERGRHQEHGHRRAA</sequence>
<dbReference type="OrthoDB" id="4338258at2"/>
<dbReference type="RefSeq" id="WP_126394298.1">
    <property type="nucleotide sequence ID" value="NZ_CP034539.1"/>
</dbReference>
<gene>
    <name evidence="2" type="ORF">EJ357_27980</name>
</gene>
<organism evidence="2 3">
    <name type="scientific">Streptomyces cyaneochromogenes</name>
    <dbReference type="NCBI Taxonomy" id="2496836"/>
    <lineage>
        <taxon>Bacteria</taxon>
        <taxon>Bacillati</taxon>
        <taxon>Actinomycetota</taxon>
        <taxon>Actinomycetes</taxon>
        <taxon>Kitasatosporales</taxon>
        <taxon>Streptomycetaceae</taxon>
        <taxon>Streptomyces</taxon>
    </lineage>
</organism>
<dbReference type="EMBL" id="CP034539">
    <property type="protein sequence ID" value="AZQ36814.1"/>
    <property type="molecule type" value="Genomic_DNA"/>
</dbReference>
<proteinExistence type="predicted"/>
<dbReference type="Proteomes" id="UP000280298">
    <property type="component" value="Chromosome"/>
</dbReference>
<evidence type="ECO:0000313" key="3">
    <source>
        <dbReference type="Proteomes" id="UP000280298"/>
    </source>
</evidence>
<keyword evidence="3" id="KW-1185">Reference proteome</keyword>
<name>A0A3S9MCB2_9ACTN</name>